<keyword evidence="3" id="KW-1185">Reference proteome</keyword>
<proteinExistence type="predicted"/>
<evidence type="ECO:0000313" key="2">
    <source>
        <dbReference type="EMBL" id="GAU31700.1"/>
    </source>
</evidence>
<dbReference type="EMBL" id="DF973466">
    <property type="protein sequence ID" value="GAU31700.1"/>
    <property type="molecule type" value="Genomic_DNA"/>
</dbReference>
<accession>A0A2Z6N6G2</accession>
<organism evidence="2 3">
    <name type="scientific">Trifolium subterraneum</name>
    <name type="common">Subterranean clover</name>
    <dbReference type="NCBI Taxonomy" id="3900"/>
    <lineage>
        <taxon>Eukaryota</taxon>
        <taxon>Viridiplantae</taxon>
        <taxon>Streptophyta</taxon>
        <taxon>Embryophyta</taxon>
        <taxon>Tracheophyta</taxon>
        <taxon>Spermatophyta</taxon>
        <taxon>Magnoliopsida</taxon>
        <taxon>eudicotyledons</taxon>
        <taxon>Gunneridae</taxon>
        <taxon>Pentapetalae</taxon>
        <taxon>rosids</taxon>
        <taxon>fabids</taxon>
        <taxon>Fabales</taxon>
        <taxon>Fabaceae</taxon>
        <taxon>Papilionoideae</taxon>
        <taxon>50 kb inversion clade</taxon>
        <taxon>NPAAA clade</taxon>
        <taxon>Hologalegina</taxon>
        <taxon>IRL clade</taxon>
        <taxon>Trifolieae</taxon>
        <taxon>Trifolium</taxon>
    </lineage>
</organism>
<gene>
    <name evidence="2" type="ORF">TSUD_215010</name>
</gene>
<sequence>MTGLNNDSSKKAVKVKKLQIPSNEGKETTNDEKGNCKIGMEMVIQQIPCQTMQMSIIQTEKTATEVPCISDSMRQLFHESFINICITIR</sequence>
<feature type="region of interest" description="Disordered" evidence="1">
    <location>
        <begin position="1"/>
        <end position="34"/>
    </location>
</feature>
<dbReference type="Proteomes" id="UP000242715">
    <property type="component" value="Unassembled WGS sequence"/>
</dbReference>
<name>A0A2Z6N6G2_TRISU</name>
<protein>
    <submittedName>
        <fullName evidence="2">Uncharacterized protein</fullName>
    </submittedName>
</protein>
<evidence type="ECO:0000256" key="1">
    <source>
        <dbReference type="SAM" id="MobiDB-lite"/>
    </source>
</evidence>
<reference evidence="3" key="1">
    <citation type="journal article" date="2017" name="Front. Plant Sci.">
        <title>Climate Clever Clovers: New Paradigm to Reduce the Environmental Footprint of Ruminants by Breeding Low Methanogenic Forages Utilizing Haplotype Variation.</title>
        <authorList>
            <person name="Kaur P."/>
            <person name="Appels R."/>
            <person name="Bayer P.E."/>
            <person name="Keeble-Gagnere G."/>
            <person name="Wang J."/>
            <person name="Hirakawa H."/>
            <person name="Shirasawa K."/>
            <person name="Vercoe P."/>
            <person name="Stefanova K."/>
            <person name="Durmic Z."/>
            <person name="Nichols P."/>
            <person name="Revell C."/>
            <person name="Isobe S.N."/>
            <person name="Edwards D."/>
            <person name="Erskine W."/>
        </authorList>
    </citation>
    <scope>NUCLEOTIDE SEQUENCE [LARGE SCALE GENOMIC DNA]</scope>
    <source>
        <strain evidence="3">cv. Daliak</strain>
    </source>
</reference>
<evidence type="ECO:0000313" key="3">
    <source>
        <dbReference type="Proteomes" id="UP000242715"/>
    </source>
</evidence>
<feature type="compositionally biased region" description="Basic and acidic residues" evidence="1">
    <location>
        <begin position="24"/>
        <end position="34"/>
    </location>
</feature>
<dbReference type="AlphaFoldDB" id="A0A2Z6N6G2"/>